<dbReference type="InterPro" id="IPR003599">
    <property type="entry name" value="Ig_sub"/>
</dbReference>
<feature type="compositionally biased region" description="Low complexity" evidence="1">
    <location>
        <begin position="276"/>
        <end position="287"/>
    </location>
</feature>
<dbReference type="Gene3D" id="2.60.40.10">
    <property type="entry name" value="Immunoglobulins"/>
    <property type="match status" value="1"/>
</dbReference>
<evidence type="ECO:0000313" key="5">
    <source>
        <dbReference type="Proteomes" id="UP000504623"/>
    </source>
</evidence>
<protein>
    <submittedName>
        <fullName evidence="6">T-cell antigen CD7</fullName>
    </submittedName>
</protein>
<dbReference type="GeneID" id="102824626"/>
<dbReference type="InterPro" id="IPR039090">
    <property type="entry name" value="CD7"/>
</dbReference>
<organism evidence="5 6">
    <name type="scientific">Chrysochloris asiatica</name>
    <name type="common">Cape golden mole</name>
    <dbReference type="NCBI Taxonomy" id="185453"/>
    <lineage>
        <taxon>Eukaryota</taxon>
        <taxon>Metazoa</taxon>
        <taxon>Chordata</taxon>
        <taxon>Craniata</taxon>
        <taxon>Vertebrata</taxon>
        <taxon>Euteleostomi</taxon>
        <taxon>Mammalia</taxon>
        <taxon>Eutheria</taxon>
        <taxon>Afrotheria</taxon>
        <taxon>Chrysochloridae</taxon>
        <taxon>Chrysochlorinae</taxon>
        <taxon>Chrysochloris</taxon>
    </lineage>
</organism>
<dbReference type="InterPro" id="IPR007110">
    <property type="entry name" value="Ig-like_dom"/>
</dbReference>
<keyword evidence="5" id="KW-1185">Reference proteome</keyword>
<dbReference type="AlphaFoldDB" id="A0A9B0TSM3"/>
<name>A0A9B0TSM3_CHRAS</name>
<gene>
    <name evidence="6" type="primary">CD7</name>
</gene>
<dbReference type="OrthoDB" id="9899013at2759"/>
<dbReference type="CTD" id="924"/>
<dbReference type="GO" id="GO:0002250">
    <property type="term" value="P:adaptive immune response"/>
    <property type="evidence" value="ECO:0007669"/>
    <property type="project" value="InterPro"/>
</dbReference>
<dbReference type="InterPro" id="IPR036179">
    <property type="entry name" value="Ig-like_dom_sf"/>
</dbReference>
<dbReference type="Pfam" id="PF07686">
    <property type="entry name" value="V-set"/>
    <property type="match status" value="1"/>
</dbReference>
<evidence type="ECO:0000256" key="3">
    <source>
        <dbReference type="SAM" id="SignalP"/>
    </source>
</evidence>
<dbReference type="InterPro" id="IPR013783">
    <property type="entry name" value="Ig-like_fold"/>
</dbReference>
<feature type="region of interest" description="Disordered" evidence="1">
    <location>
        <begin position="273"/>
        <end position="295"/>
    </location>
</feature>
<feature type="transmembrane region" description="Helical" evidence="2">
    <location>
        <begin position="202"/>
        <end position="223"/>
    </location>
</feature>
<keyword evidence="3" id="KW-0732">Signal</keyword>
<evidence type="ECO:0000256" key="2">
    <source>
        <dbReference type="SAM" id="Phobius"/>
    </source>
</evidence>
<dbReference type="RefSeq" id="XP_006869682.1">
    <property type="nucleotide sequence ID" value="XM_006869620.1"/>
</dbReference>
<dbReference type="SUPFAM" id="SSF48726">
    <property type="entry name" value="Immunoglobulin"/>
    <property type="match status" value="1"/>
</dbReference>
<dbReference type="PROSITE" id="PS50835">
    <property type="entry name" value="IG_LIKE"/>
    <property type="match status" value="1"/>
</dbReference>
<evidence type="ECO:0000256" key="1">
    <source>
        <dbReference type="SAM" id="MobiDB-lite"/>
    </source>
</evidence>
<sequence>MWALPWTHGPLRSVHWSLLYLVASLSVQCGEPQVETNTKSEEPQVETNTKSEAAAKMTSRRPGSSLLALLLHLVLPGNLVTQDSAAVRQSPRYTITPEGGSTSIICSSGISQWGVYLVQTWPQNASVIYYEDSETPTVDKLFLTRISFSGSQQNLTITMHRLQPTDSGIYTCKVLMDSSSLLGSGTLVMVTDKLSHKTASGFYVALAVVCFLVRLCLGLTCALRRAQVQKLCLGQDRSSADTVVYEEMSCSRHNTLSIPNEYQSIQDPGACCRDAQSTSQQGTSQPTYANTQSSG</sequence>
<accession>A0A9B0TSM3</accession>
<keyword evidence="2" id="KW-1133">Transmembrane helix</keyword>
<evidence type="ECO:0000259" key="4">
    <source>
        <dbReference type="PROSITE" id="PS50835"/>
    </source>
</evidence>
<evidence type="ECO:0000313" key="6">
    <source>
        <dbReference type="RefSeq" id="XP_006869682.1"/>
    </source>
</evidence>
<feature type="region of interest" description="Disordered" evidence="1">
    <location>
        <begin position="33"/>
        <end position="59"/>
    </location>
</feature>
<proteinExistence type="predicted"/>
<dbReference type="SMART" id="SM00409">
    <property type="entry name" value="IG"/>
    <property type="match status" value="1"/>
</dbReference>
<dbReference type="Proteomes" id="UP000504623">
    <property type="component" value="Unplaced"/>
</dbReference>
<dbReference type="PANTHER" id="PTHR15343">
    <property type="entry name" value="CD7"/>
    <property type="match status" value="1"/>
</dbReference>
<feature type="domain" description="Ig-like" evidence="4">
    <location>
        <begin position="76"/>
        <end position="188"/>
    </location>
</feature>
<keyword evidence="2" id="KW-0472">Membrane</keyword>
<dbReference type="PANTHER" id="PTHR15343:SF0">
    <property type="entry name" value="T-CELL ANTIGEN CD7"/>
    <property type="match status" value="1"/>
</dbReference>
<dbReference type="GO" id="GO:0038023">
    <property type="term" value="F:signaling receptor activity"/>
    <property type="evidence" value="ECO:0007669"/>
    <property type="project" value="InterPro"/>
</dbReference>
<feature type="signal peptide" evidence="3">
    <location>
        <begin position="1"/>
        <end position="29"/>
    </location>
</feature>
<reference evidence="6" key="1">
    <citation type="submission" date="2025-08" db="UniProtKB">
        <authorList>
            <consortium name="RefSeq"/>
        </authorList>
    </citation>
    <scope>IDENTIFICATION</scope>
    <source>
        <tissue evidence="6">Spleen</tissue>
    </source>
</reference>
<feature type="chain" id="PRO_5038832851" evidence="3">
    <location>
        <begin position="30"/>
        <end position="295"/>
    </location>
</feature>
<keyword evidence="2" id="KW-0812">Transmembrane</keyword>
<dbReference type="InterPro" id="IPR013106">
    <property type="entry name" value="Ig_V-set"/>
</dbReference>
<dbReference type="GO" id="GO:0016020">
    <property type="term" value="C:membrane"/>
    <property type="evidence" value="ECO:0007669"/>
    <property type="project" value="InterPro"/>
</dbReference>